<gene>
    <name evidence="8" type="ORF">H9622_03195</name>
</gene>
<evidence type="ECO:0000313" key="9">
    <source>
        <dbReference type="Proteomes" id="UP000602532"/>
    </source>
</evidence>
<dbReference type="SUPFAM" id="SSF49899">
    <property type="entry name" value="Concanavalin A-like lectins/glucanases"/>
    <property type="match status" value="1"/>
</dbReference>
<dbReference type="Pfam" id="PF07532">
    <property type="entry name" value="Big_4"/>
    <property type="match status" value="1"/>
</dbReference>
<comment type="caution">
    <text evidence="8">The sequence shown here is derived from an EMBL/GenBank/DDBJ whole genome shotgun (WGS) entry which is preliminary data.</text>
</comment>
<dbReference type="Gene3D" id="2.60.120.200">
    <property type="match status" value="1"/>
</dbReference>
<evidence type="ECO:0000259" key="6">
    <source>
        <dbReference type="Pfam" id="PF07532"/>
    </source>
</evidence>
<dbReference type="InterPro" id="IPR046780">
    <property type="entry name" value="aBig_2"/>
</dbReference>
<keyword evidence="4" id="KW-0326">Glycosidase</keyword>
<dbReference type="PANTHER" id="PTHR43817:SF1">
    <property type="entry name" value="HYDROLASE, FAMILY 43, PUTATIVE (AFU_ORTHOLOGUE AFUA_3G01660)-RELATED"/>
    <property type="match status" value="1"/>
</dbReference>
<dbReference type="InterPro" id="IPR006710">
    <property type="entry name" value="Glyco_hydro_43"/>
</dbReference>
<dbReference type="Gene3D" id="2.115.10.20">
    <property type="entry name" value="Glycosyl hydrolase domain, family 43"/>
    <property type="match status" value="2"/>
</dbReference>
<evidence type="ECO:0000256" key="2">
    <source>
        <dbReference type="ARBA" id="ARBA00022729"/>
    </source>
</evidence>
<keyword evidence="3" id="KW-0378">Hydrolase</keyword>
<reference evidence="8 9" key="1">
    <citation type="submission" date="2020-08" db="EMBL/GenBank/DDBJ databases">
        <title>A Genomic Blueprint of the Chicken Gut Microbiome.</title>
        <authorList>
            <person name="Gilroy R."/>
            <person name="Ravi A."/>
            <person name="Getino M."/>
            <person name="Pursley I."/>
            <person name="Horton D.L."/>
            <person name="Alikhan N.-F."/>
            <person name="Baker D."/>
            <person name="Gharbi K."/>
            <person name="Hall N."/>
            <person name="Watson M."/>
            <person name="Adriaenssens E.M."/>
            <person name="Foster-Nyarko E."/>
            <person name="Jarju S."/>
            <person name="Secka A."/>
            <person name="Antonio M."/>
            <person name="Oren A."/>
            <person name="Chaudhuri R."/>
            <person name="La Ragione R.M."/>
            <person name="Hildebrand F."/>
            <person name="Pallen M.J."/>
        </authorList>
    </citation>
    <scope>NUCLEOTIDE SEQUENCE [LARGE SCALE GENOMIC DNA]</scope>
    <source>
        <strain evidence="8 9">Sa1CUA4</strain>
    </source>
</reference>
<dbReference type="Pfam" id="PF04616">
    <property type="entry name" value="Glyco_hydro_43"/>
    <property type="match status" value="1"/>
</dbReference>
<evidence type="ECO:0000313" key="8">
    <source>
        <dbReference type="EMBL" id="MBD8022595.1"/>
    </source>
</evidence>
<accession>A0ABR8WZT7</accession>
<keyword evidence="9" id="KW-1185">Reference proteome</keyword>
<feature type="chain" id="PRO_5045833332" evidence="5">
    <location>
        <begin position="32"/>
        <end position="1145"/>
    </location>
</feature>
<comment type="similarity">
    <text evidence="1">Belongs to the glycosyl hydrolase 43 family.</text>
</comment>
<dbReference type="Pfam" id="PF20578">
    <property type="entry name" value="aBig_2"/>
    <property type="match status" value="2"/>
</dbReference>
<evidence type="ECO:0000259" key="7">
    <source>
        <dbReference type="Pfam" id="PF20578"/>
    </source>
</evidence>
<feature type="domain" description="Bacterial Ig-like" evidence="6">
    <location>
        <begin position="632"/>
        <end position="682"/>
    </location>
</feature>
<dbReference type="InterPro" id="IPR013320">
    <property type="entry name" value="ConA-like_dom_sf"/>
</dbReference>
<organism evidence="8 9">
    <name type="scientific">Microbacterium gallinarum</name>
    <dbReference type="NCBI Taxonomy" id="2762209"/>
    <lineage>
        <taxon>Bacteria</taxon>
        <taxon>Bacillati</taxon>
        <taxon>Actinomycetota</taxon>
        <taxon>Actinomycetes</taxon>
        <taxon>Micrococcales</taxon>
        <taxon>Microbacteriaceae</taxon>
        <taxon>Microbacterium</taxon>
    </lineage>
</organism>
<evidence type="ECO:0000256" key="1">
    <source>
        <dbReference type="ARBA" id="ARBA00009865"/>
    </source>
</evidence>
<dbReference type="InterPro" id="IPR023296">
    <property type="entry name" value="Glyco_hydro_beta-prop_sf"/>
</dbReference>
<dbReference type="InterPro" id="IPR011081">
    <property type="entry name" value="Big_4"/>
</dbReference>
<dbReference type="CDD" id="cd18819">
    <property type="entry name" value="GH43_LbAraf43-like"/>
    <property type="match status" value="1"/>
</dbReference>
<name>A0ABR8WZT7_9MICO</name>
<dbReference type="Pfam" id="PF13385">
    <property type="entry name" value="Laminin_G_3"/>
    <property type="match status" value="1"/>
</dbReference>
<evidence type="ECO:0000256" key="5">
    <source>
        <dbReference type="SAM" id="SignalP"/>
    </source>
</evidence>
<feature type="signal peptide" evidence="5">
    <location>
        <begin position="1"/>
        <end position="31"/>
    </location>
</feature>
<evidence type="ECO:0000256" key="3">
    <source>
        <dbReference type="ARBA" id="ARBA00022801"/>
    </source>
</evidence>
<dbReference type="EMBL" id="JACSPM010000001">
    <property type="protein sequence ID" value="MBD8022595.1"/>
    <property type="molecule type" value="Genomic_DNA"/>
</dbReference>
<keyword evidence="2 5" id="KW-0732">Signal</keyword>
<dbReference type="RefSeq" id="WP_191764165.1">
    <property type="nucleotide sequence ID" value="NZ_JACSPM010000001.1"/>
</dbReference>
<dbReference type="PANTHER" id="PTHR43817">
    <property type="entry name" value="GLYCOSYL HYDROLASE"/>
    <property type="match status" value="1"/>
</dbReference>
<dbReference type="Proteomes" id="UP000602532">
    <property type="component" value="Unassembled WGS sequence"/>
</dbReference>
<protein>
    <submittedName>
        <fullName evidence="8">Family 43 glycosylhydrolase</fullName>
    </submittedName>
</protein>
<dbReference type="SUPFAM" id="SSF75005">
    <property type="entry name" value="Arabinanase/levansucrase/invertase"/>
    <property type="match status" value="2"/>
</dbReference>
<feature type="domain" description="Atrophied bacterial Ig" evidence="7">
    <location>
        <begin position="269"/>
        <end position="352"/>
    </location>
</feature>
<sequence length="1145" mass="119890">MATKSWRRVGVAGAAIAALALGVLAPPAAHADPVPEDPNLILHYDFSSPGAVTDVTGNGNNGTLLGTGGTVADGVLTLPGGASNSGAGYVRFPANLFDGKDTLTISTWLRNETAAGNYAAMFFGSAANPPSQYWLLNPRNPQSRFKTVVTNGSAPTAPWGTEYGISPTNAAQGVAGPTTGTAWGMYTTVITPTSISGYFNGTHVGTVATSRTVTQFGTGLVGYIGRSSYPDVFYKGGVDDVIVSASAYTPAQIAELYHLSERTTPAQTQAALAADADAVSLPDETIANLALPATGANQSRITWSSSTPEVIAADGTVTRPAAGQPDAAVTLTATFALGGETLTRSYEVTVAAIDPQRDLERSADGFDLGIEVVTADIVLRDAVDDIDVSWESSAPSVVSATGGVTRPAAETDVDLTATFSREGLTTERTYTVTVRAQDAGRAVAYVRTGGTAKTEVLHLAIGADGDPLVALNNNKGVLYPTFGTGTSQFANPTLFRKPDGTFGLVAADNAANGRIFVYTSKDLVTFTGQKLATTNTQGITVARADVAYDNGIRAYRVVLRTPAGAAYEVTTPDFTTFSAPQSITTPAAPTLTGLPTGAIEASALPLTDAELALLQKSLGRIVNTTVDAGDDVEVEVGGELELPEKVQLGYSDGSSKQLGVNWDTSSVDLETPGEYTVTGTVNQPVYGDSKGILVPERADPWVFRDDERTGEAEYYLTGSYPTTQANPGVGYDRIVLRRASTINGLTTAQEQVLLWSRNAAAPNTSNGSKIATGAYRYFWAPELHKINGDWYILFTSSRSTDVWNIRPAIMRAPGDSDPMVASNWEELGYVKAAPGDTSAFTSFSLDMTYFEANGKHYMVWAEKPGSSDLRMAEIDPANPSQLITPSILLSTPNYAWERTASQVINEGAAVIKSDDEVFVFFSASEVNETYSIGMLRAPIDGDLMKPSTWAKTGYPLLTSDDFGGQQNGPGHNSFTLDADGNPVIVYHARPPISEWIPGADGGLNDPSRHARVKTVHFAADGSAVLNQTREEEVAPANRTVSLKVTVVGPELDVSGVVTARCVAGKVVQVVTVTNGEAFPVTLTATSPYGTKAFGSVAAGKSASASFTTRTLTVTGGSVALKAVATVGGQPVTVDQQIAYPATSCG</sequence>
<proteinExistence type="inferred from homology"/>
<feature type="domain" description="Atrophied bacterial Ig" evidence="7">
    <location>
        <begin position="373"/>
        <end position="437"/>
    </location>
</feature>
<evidence type="ECO:0000256" key="4">
    <source>
        <dbReference type="ARBA" id="ARBA00023295"/>
    </source>
</evidence>